<feature type="repeat" description="TPR" evidence="3">
    <location>
        <begin position="493"/>
        <end position="526"/>
    </location>
</feature>
<keyword evidence="4" id="KW-0472">Membrane</keyword>
<dbReference type="Pfam" id="PF13181">
    <property type="entry name" value="TPR_8"/>
    <property type="match status" value="2"/>
</dbReference>
<keyword evidence="6" id="KW-1185">Reference proteome</keyword>
<dbReference type="SMART" id="SM00028">
    <property type="entry name" value="TPR"/>
    <property type="match status" value="4"/>
</dbReference>
<dbReference type="PROSITE" id="PS50005">
    <property type="entry name" value="TPR"/>
    <property type="match status" value="3"/>
</dbReference>
<dbReference type="InterPro" id="IPR019734">
    <property type="entry name" value="TPR_rpt"/>
</dbReference>
<dbReference type="Pfam" id="PF07719">
    <property type="entry name" value="TPR_2"/>
    <property type="match status" value="1"/>
</dbReference>
<dbReference type="EMBL" id="JADEWU010000001">
    <property type="protein sequence ID" value="MBE9141793.1"/>
    <property type="molecule type" value="Genomic_DNA"/>
</dbReference>
<sequence>MKNLLNNFKAVLKNNHQKSLILILVFLAGVELLGLIYAVNIIRLSQKEKLSLEQSQSWDYYTLASYLSKDSLYYNETKVIESLGKYLILDPKLEIANKALFNKIADPIVLSNDKVRRYNNLDSQQFHDYRNSCLSSIINPETVNSFSDLKFDSDTAYIKRGKIRFYLEDYKGAINDFKKAEALNSNNTDQLNQARALAYFELGNPKYENQHIPDALLLQIDNPSSLRTNLKDHSKDALKYNPNFANAYYLKGYLGLKEISLNFHTDKSVKDIKSNEINNMIEMGIFKNQITHDMISDLTNAIRNDPFFYRRYPINTINPCPVFSDEYPTLIEIATEQIKNEPNDPYLYYKRALIYLKSNNNQKVIEDLNKSLNFSSNDNQLKAVAYYVRWLAYYKEKNYQKAIEDISQAIEIHPDFADLYAIRALTYYDFLKNEEGREKVIQDCDQAIKIYKESVKKIKPESMKKNNSLKDSSSLGYSLAILLSDILNNPVHANAYFIRGLAYYAQGDQKKALSDYLQALNLHSGSMWPNLVQGEQGGGVSTIPPPEYFPP</sequence>
<protein>
    <submittedName>
        <fullName evidence="5">Tetratricopeptide repeat protein</fullName>
    </submittedName>
</protein>
<feature type="repeat" description="TPR" evidence="3">
    <location>
        <begin position="383"/>
        <end position="416"/>
    </location>
</feature>
<keyword evidence="4" id="KW-1133">Transmembrane helix</keyword>
<keyword evidence="4" id="KW-0812">Transmembrane</keyword>
<evidence type="ECO:0000313" key="6">
    <source>
        <dbReference type="Proteomes" id="UP000640725"/>
    </source>
</evidence>
<evidence type="ECO:0000313" key="5">
    <source>
        <dbReference type="EMBL" id="MBE9141793.1"/>
    </source>
</evidence>
<organism evidence="5 6">
    <name type="scientific">Planktothrix mougeotii LEGE 06226</name>
    <dbReference type="NCBI Taxonomy" id="1828728"/>
    <lineage>
        <taxon>Bacteria</taxon>
        <taxon>Bacillati</taxon>
        <taxon>Cyanobacteriota</taxon>
        <taxon>Cyanophyceae</taxon>
        <taxon>Oscillatoriophycideae</taxon>
        <taxon>Oscillatoriales</taxon>
        <taxon>Microcoleaceae</taxon>
        <taxon>Planktothrix</taxon>
    </lineage>
</organism>
<keyword evidence="1" id="KW-0677">Repeat</keyword>
<keyword evidence="2 3" id="KW-0802">TPR repeat</keyword>
<dbReference type="InterPro" id="IPR050498">
    <property type="entry name" value="Ycf3"/>
</dbReference>
<evidence type="ECO:0000256" key="1">
    <source>
        <dbReference type="ARBA" id="ARBA00022737"/>
    </source>
</evidence>
<evidence type="ECO:0000256" key="4">
    <source>
        <dbReference type="SAM" id="Phobius"/>
    </source>
</evidence>
<dbReference type="SUPFAM" id="SSF48452">
    <property type="entry name" value="TPR-like"/>
    <property type="match status" value="2"/>
</dbReference>
<dbReference type="PANTHER" id="PTHR44858:SF1">
    <property type="entry name" value="UDP-N-ACETYLGLUCOSAMINE--PEPTIDE N-ACETYLGLUCOSAMINYLTRANSFERASE SPINDLY-RELATED"/>
    <property type="match status" value="1"/>
</dbReference>
<proteinExistence type="predicted"/>
<dbReference type="PANTHER" id="PTHR44858">
    <property type="entry name" value="TETRATRICOPEPTIDE REPEAT PROTEIN 6"/>
    <property type="match status" value="1"/>
</dbReference>
<gene>
    <name evidence="5" type="ORF">IQ236_00970</name>
</gene>
<reference evidence="5 6" key="1">
    <citation type="submission" date="2020-10" db="EMBL/GenBank/DDBJ databases">
        <authorList>
            <person name="Castelo-Branco R."/>
            <person name="Eusebio N."/>
            <person name="Adriana R."/>
            <person name="Vieira A."/>
            <person name="Brugerolle De Fraissinette N."/>
            <person name="Rezende De Castro R."/>
            <person name="Schneider M.P."/>
            <person name="Vasconcelos V."/>
            <person name="Leao P.N."/>
        </authorList>
    </citation>
    <scope>NUCLEOTIDE SEQUENCE [LARGE SCALE GENOMIC DNA]</scope>
    <source>
        <strain evidence="5 6">LEGE 06226</strain>
    </source>
</reference>
<dbReference type="Proteomes" id="UP000640725">
    <property type="component" value="Unassembled WGS sequence"/>
</dbReference>
<dbReference type="InterPro" id="IPR011990">
    <property type="entry name" value="TPR-like_helical_dom_sf"/>
</dbReference>
<comment type="caution">
    <text evidence="5">The sequence shown here is derived from an EMBL/GenBank/DDBJ whole genome shotgun (WGS) entry which is preliminary data.</text>
</comment>
<dbReference type="Gene3D" id="1.25.40.10">
    <property type="entry name" value="Tetratricopeptide repeat domain"/>
    <property type="match status" value="4"/>
</dbReference>
<dbReference type="RefSeq" id="WP_193867541.1">
    <property type="nucleotide sequence ID" value="NZ_JADEWU010000001.1"/>
</dbReference>
<name>A0ABR9U5R8_9CYAN</name>
<dbReference type="InterPro" id="IPR013105">
    <property type="entry name" value="TPR_2"/>
</dbReference>
<evidence type="ECO:0000256" key="2">
    <source>
        <dbReference type="ARBA" id="ARBA00022803"/>
    </source>
</evidence>
<feature type="transmembrane region" description="Helical" evidence="4">
    <location>
        <begin position="20"/>
        <end position="42"/>
    </location>
</feature>
<accession>A0ABR9U5R8</accession>
<evidence type="ECO:0000256" key="3">
    <source>
        <dbReference type="PROSITE-ProRule" id="PRU00339"/>
    </source>
</evidence>
<feature type="repeat" description="TPR" evidence="3">
    <location>
        <begin position="154"/>
        <end position="187"/>
    </location>
</feature>